<keyword evidence="3" id="KW-0029">Amino-acid transport</keyword>
<dbReference type="Proteomes" id="UP001196870">
    <property type="component" value="Unassembled WGS sequence"/>
</dbReference>
<protein>
    <submittedName>
        <fullName evidence="6">Amino acid ABC transporter substrate-binding protein</fullName>
    </submittedName>
</protein>
<gene>
    <name evidence="6" type="ORF">GXW71_23890</name>
</gene>
<feature type="chain" id="PRO_5045599786" evidence="4">
    <location>
        <begin position="28"/>
        <end position="395"/>
    </location>
</feature>
<evidence type="ECO:0000256" key="3">
    <source>
        <dbReference type="ARBA" id="ARBA00022970"/>
    </source>
</evidence>
<comment type="similarity">
    <text evidence="1">Belongs to the leucine-binding protein family.</text>
</comment>
<dbReference type="Pfam" id="PF13458">
    <property type="entry name" value="Peripla_BP_6"/>
    <property type="match status" value="1"/>
</dbReference>
<dbReference type="InterPro" id="IPR051010">
    <property type="entry name" value="BCAA_transport"/>
</dbReference>
<feature type="domain" description="Leucine-binding protein" evidence="5">
    <location>
        <begin position="31"/>
        <end position="368"/>
    </location>
</feature>
<dbReference type="SUPFAM" id="SSF53822">
    <property type="entry name" value="Periplasmic binding protein-like I"/>
    <property type="match status" value="1"/>
</dbReference>
<evidence type="ECO:0000259" key="5">
    <source>
        <dbReference type="Pfam" id="PF13458"/>
    </source>
</evidence>
<keyword evidence="2 4" id="KW-0732">Signal</keyword>
<accession>A0ABS5F4I2</accession>
<dbReference type="PANTHER" id="PTHR30483:SF37">
    <property type="entry name" value="ABC TRANSPORTER SUBSTRATE-BINDING PROTEIN"/>
    <property type="match status" value="1"/>
</dbReference>
<sequence length="395" mass="41919">MTITRRGLALGSAGAAAALGLARPALAQSEPIRIGWLAAMTGPSSAPAVGFNRGVLFAAEAINAAGGVRGRRVEIITRDTQGDPTKAVNATQEMISQLRVHAIWGPTNSGESLAVTAIMARAGMPNIHPCVVDSLIDVRRYPNAFRVAPSNTQWDDAVRGYCLQRVNAKKVAVVGDTTGYGVSAANASVAAFQRDGAEVVYKANIDATQPDMTPDMLRARTAGAEAIVIWSVSTGMIARMLNTRAHMGWDVPFVGHPAMSSGEVGTLVERPQNWEKVYAIGYRSCSFDASGNLPPRTAELVGRLRGKVDLRDTLLWWVASGIDAVDLIAKAVEATGSSDKPAIIRHWNTLTKYPGYFGEYSFTATEHNGYPTEDVVMSAANSARDGAFALAPGYG</sequence>
<evidence type="ECO:0000313" key="6">
    <source>
        <dbReference type="EMBL" id="MBR0667419.1"/>
    </source>
</evidence>
<dbReference type="InterPro" id="IPR028082">
    <property type="entry name" value="Peripla_BP_I"/>
</dbReference>
<evidence type="ECO:0000256" key="2">
    <source>
        <dbReference type="ARBA" id="ARBA00022729"/>
    </source>
</evidence>
<dbReference type="InterPro" id="IPR006311">
    <property type="entry name" value="TAT_signal"/>
</dbReference>
<dbReference type="RefSeq" id="WP_211855198.1">
    <property type="nucleotide sequence ID" value="NZ_JAAGBB010000034.1"/>
</dbReference>
<dbReference type="InterPro" id="IPR028081">
    <property type="entry name" value="Leu-bd"/>
</dbReference>
<dbReference type="PANTHER" id="PTHR30483">
    <property type="entry name" value="LEUCINE-SPECIFIC-BINDING PROTEIN"/>
    <property type="match status" value="1"/>
</dbReference>
<dbReference type="EMBL" id="JAAGBB010000034">
    <property type="protein sequence ID" value="MBR0667419.1"/>
    <property type="molecule type" value="Genomic_DNA"/>
</dbReference>
<evidence type="ECO:0000256" key="1">
    <source>
        <dbReference type="ARBA" id="ARBA00010062"/>
    </source>
</evidence>
<keyword evidence="7" id="KW-1185">Reference proteome</keyword>
<keyword evidence="3" id="KW-0813">Transport</keyword>
<reference evidence="7" key="1">
    <citation type="journal article" date="2021" name="Syst. Appl. Microbiol.">
        <title>Roseomonas hellenica sp. nov., isolated from roots of wild-growing Alkanna tinctoria.</title>
        <authorList>
            <person name="Rat A."/>
            <person name="Naranjo H.D."/>
            <person name="Lebbe L."/>
            <person name="Cnockaert M."/>
            <person name="Krigas N."/>
            <person name="Grigoriadou K."/>
            <person name="Maloupa E."/>
            <person name="Willems A."/>
        </authorList>
    </citation>
    <scope>NUCLEOTIDE SEQUENCE [LARGE SCALE GENOMIC DNA]</scope>
    <source>
        <strain evidence="7">LMG 31523</strain>
    </source>
</reference>
<proteinExistence type="inferred from homology"/>
<organism evidence="6 7">
    <name type="scientific">Plastoroseomonas hellenica</name>
    <dbReference type="NCBI Taxonomy" id="2687306"/>
    <lineage>
        <taxon>Bacteria</taxon>
        <taxon>Pseudomonadati</taxon>
        <taxon>Pseudomonadota</taxon>
        <taxon>Alphaproteobacteria</taxon>
        <taxon>Acetobacterales</taxon>
        <taxon>Acetobacteraceae</taxon>
        <taxon>Plastoroseomonas</taxon>
    </lineage>
</organism>
<dbReference type="PROSITE" id="PS51318">
    <property type="entry name" value="TAT"/>
    <property type="match status" value="1"/>
</dbReference>
<evidence type="ECO:0000313" key="7">
    <source>
        <dbReference type="Proteomes" id="UP001196870"/>
    </source>
</evidence>
<name>A0ABS5F4I2_9PROT</name>
<comment type="caution">
    <text evidence="6">The sequence shown here is derived from an EMBL/GenBank/DDBJ whole genome shotgun (WGS) entry which is preliminary data.</text>
</comment>
<dbReference type="Gene3D" id="3.40.50.2300">
    <property type="match status" value="2"/>
</dbReference>
<feature type="signal peptide" evidence="4">
    <location>
        <begin position="1"/>
        <end position="27"/>
    </location>
</feature>
<evidence type="ECO:0000256" key="4">
    <source>
        <dbReference type="SAM" id="SignalP"/>
    </source>
</evidence>